<proteinExistence type="predicted"/>
<keyword evidence="2" id="KW-1185">Reference proteome</keyword>
<dbReference type="AlphaFoldDB" id="A0AAV2DEG7"/>
<dbReference type="EMBL" id="OZ034815">
    <property type="protein sequence ID" value="CAL1372284.1"/>
    <property type="molecule type" value="Genomic_DNA"/>
</dbReference>
<dbReference type="Proteomes" id="UP001497516">
    <property type="component" value="Chromosome 2"/>
</dbReference>
<accession>A0AAV2DEG7</accession>
<evidence type="ECO:0000313" key="1">
    <source>
        <dbReference type="EMBL" id="CAL1372284.1"/>
    </source>
</evidence>
<evidence type="ECO:0000313" key="2">
    <source>
        <dbReference type="Proteomes" id="UP001497516"/>
    </source>
</evidence>
<sequence>MLGIVQNANDAIECPYGRQVLEILWIDAKRSTLRPKGGWTAQSLMLQPRYGVVNHIEVKQDNRRSGWTAQLSNKQEESDQYRRLEIQKITDLWRPGGKRVDNS</sequence>
<reference evidence="1 2" key="1">
    <citation type="submission" date="2024-04" db="EMBL/GenBank/DDBJ databases">
        <authorList>
            <person name="Fracassetti M."/>
        </authorList>
    </citation>
    <scope>NUCLEOTIDE SEQUENCE [LARGE SCALE GENOMIC DNA]</scope>
</reference>
<organism evidence="1 2">
    <name type="scientific">Linum trigynum</name>
    <dbReference type="NCBI Taxonomy" id="586398"/>
    <lineage>
        <taxon>Eukaryota</taxon>
        <taxon>Viridiplantae</taxon>
        <taxon>Streptophyta</taxon>
        <taxon>Embryophyta</taxon>
        <taxon>Tracheophyta</taxon>
        <taxon>Spermatophyta</taxon>
        <taxon>Magnoliopsida</taxon>
        <taxon>eudicotyledons</taxon>
        <taxon>Gunneridae</taxon>
        <taxon>Pentapetalae</taxon>
        <taxon>rosids</taxon>
        <taxon>fabids</taxon>
        <taxon>Malpighiales</taxon>
        <taxon>Linaceae</taxon>
        <taxon>Linum</taxon>
    </lineage>
</organism>
<gene>
    <name evidence="1" type="ORF">LTRI10_LOCUS14303</name>
</gene>
<name>A0AAV2DEG7_9ROSI</name>
<protein>
    <submittedName>
        <fullName evidence="1">Uncharacterized protein</fullName>
    </submittedName>
</protein>